<comment type="similarity">
    <text evidence="2 10">Belongs to the purine nucleoside phosphorylase YfiH/LACC1 family.</text>
</comment>
<evidence type="ECO:0000256" key="8">
    <source>
        <dbReference type="ARBA" id="ARBA00048968"/>
    </source>
</evidence>
<evidence type="ECO:0000256" key="9">
    <source>
        <dbReference type="ARBA" id="ARBA00049893"/>
    </source>
</evidence>
<dbReference type="Proteomes" id="UP000292120">
    <property type="component" value="Unassembled WGS sequence"/>
</dbReference>
<evidence type="ECO:0000256" key="3">
    <source>
        <dbReference type="ARBA" id="ARBA00022679"/>
    </source>
</evidence>
<dbReference type="GO" id="GO:0017061">
    <property type="term" value="F:S-methyl-5-thioadenosine phosphorylase activity"/>
    <property type="evidence" value="ECO:0007669"/>
    <property type="project" value="UniProtKB-EC"/>
</dbReference>
<evidence type="ECO:0000256" key="10">
    <source>
        <dbReference type="RuleBase" id="RU361274"/>
    </source>
</evidence>
<evidence type="ECO:0000256" key="5">
    <source>
        <dbReference type="ARBA" id="ARBA00022801"/>
    </source>
</evidence>
<dbReference type="SUPFAM" id="SSF64438">
    <property type="entry name" value="CNF1/YfiH-like putative cysteine hydrolases"/>
    <property type="match status" value="1"/>
</dbReference>
<keyword evidence="12" id="KW-1185">Reference proteome</keyword>
<comment type="catalytic activity">
    <reaction evidence="9">
        <text>S-methyl-5'-thioadenosine + phosphate = 5-(methylsulfanyl)-alpha-D-ribose 1-phosphate + adenine</text>
        <dbReference type="Rhea" id="RHEA:11852"/>
        <dbReference type="ChEBI" id="CHEBI:16708"/>
        <dbReference type="ChEBI" id="CHEBI:17509"/>
        <dbReference type="ChEBI" id="CHEBI:43474"/>
        <dbReference type="ChEBI" id="CHEBI:58533"/>
        <dbReference type="EC" id="2.4.2.28"/>
    </reaction>
    <physiologicalReaction direction="left-to-right" evidence="9">
        <dbReference type="Rhea" id="RHEA:11853"/>
    </physiologicalReaction>
</comment>
<dbReference type="InterPro" id="IPR003730">
    <property type="entry name" value="Cu_polyphenol_OxRdtase"/>
</dbReference>
<keyword evidence="3" id="KW-0808">Transferase</keyword>
<dbReference type="PANTHER" id="PTHR30616">
    <property type="entry name" value="UNCHARACTERIZED PROTEIN YFIH"/>
    <property type="match status" value="1"/>
</dbReference>
<evidence type="ECO:0000313" key="12">
    <source>
        <dbReference type="Proteomes" id="UP000292120"/>
    </source>
</evidence>
<reference evidence="11 12" key="1">
    <citation type="submission" date="2019-02" db="EMBL/GenBank/DDBJ databases">
        <title>Aquabacterium sp. strain KMB7.</title>
        <authorList>
            <person name="Chen W.-M."/>
        </authorList>
    </citation>
    <scope>NUCLEOTIDE SEQUENCE [LARGE SCALE GENOMIC DNA]</scope>
    <source>
        <strain evidence="11 12">KMB7</strain>
    </source>
</reference>
<evidence type="ECO:0000256" key="4">
    <source>
        <dbReference type="ARBA" id="ARBA00022723"/>
    </source>
</evidence>
<dbReference type="AlphaFoldDB" id="A0A4Q9H1F2"/>
<comment type="catalytic activity">
    <reaction evidence="8">
        <text>adenosine + phosphate = alpha-D-ribose 1-phosphate + adenine</text>
        <dbReference type="Rhea" id="RHEA:27642"/>
        <dbReference type="ChEBI" id="CHEBI:16335"/>
        <dbReference type="ChEBI" id="CHEBI:16708"/>
        <dbReference type="ChEBI" id="CHEBI:43474"/>
        <dbReference type="ChEBI" id="CHEBI:57720"/>
        <dbReference type="EC" id="2.4.2.1"/>
    </reaction>
    <physiologicalReaction direction="left-to-right" evidence="8">
        <dbReference type="Rhea" id="RHEA:27643"/>
    </physiologicalReaction>
</comment>
<dbReference type="OrthoDB" id="4279at2"/>
<dbReference type="Pfam" id="PF02578">
    <property type="entry name" value="Cu-oxidase_4"/>
    <property type="match status" value="1"/>
</dbReference>
<evidence type="ECO:0000256" key="1">
    <source>
        <dbReference type="ARBA" id="ARBA00000553"/>
    </source>
</evidence>
<evidence type="ECO:0000256" key="6">
    <source>
        <dbReference type="ARBA" id="ARBA00022833"/>
    </source>
</evidence>
<dbReference type="Gene3D" id="3.60.140.10">
    <property type="entry name" value="CNF1/YfiH-like putative cysteine hydrolases"/>
    <property type="match status" value="1"/>
</dbReference>
<dbReference type="InterPro" id="IPR011324">
    <property type="entry name" value="Cytotoxic_necrot_fac-like_cat"/>
</dbReference>
<keyword evidence="6" id="KW-0862">Zinc</keyword>
<keyword evidence="5" id="KW-0378">Hydrolase</keyword>
<protein>
    <recommendedName>
        <fullName evidence="10">Purine nucleoside phosphorylase</fullName>
    </recommendedName>
</protein>
<organism evidence="11 12">
    <name type="scientific">Aquabacterium lacunae</name>
    <dbReference type="NCBI Taxonomy" id="2528630"/>
    <lineage>
        <taxon>Bacteria</taxon>
        <taxon>Pseudomonadati</taxon>
        <taxon>Pseudomonadota</taxon>
        <taxon>Betaproteobacteria</taxon>
        <taxon>Burkholderiales</taxon>
        <taxon>Aquabacterium</taxon>
    </lineage>
</organism>
<dbReference type="PANTHER" id="PTHR30616:SF2">
    <property type="entry name" value="PURINE NUCLEOSIDE PHOSPHORYLASE LACC1"/>
    <property type="match status" value="1"/>
</dbReference>
<dbReference type="GO" id="GO:0005507">
    <property type="term" value="F:copper ion binding"/>
    <property type="evidence" value="ECO:0007669"/>
    <property type="project" value="TreeGrafter"/>
</dbReference>
<gene>
    <name evidence="11" type="primary">pgeF</name>
    <name evidence="11" type="ORF">EYS42_05615</name>
</gene>
<name>A0A4Q9H1F2_9BURK</name>
<keyword evidence="4" id="KW-0479">Metal-binding</keyword>
<accession>A0A4Q9H1F2</accession>
<dbReference type="GO" id="GO:0016787">
    <property type="term" value="F:hydrolase activity"/>
    <property type="evidence" value="ECO:0007669"/>
    <property type="project" value="UniProtKB-KW"/>
</dbReference>
<sequence>MSTRALPVLGQGSAAPYDAFNLGDHVGDSPAAVATNRALLAQCCGAEPVWLNQVHGVRVVRLSRDAMGRACADGQPTAIPVADGAFTTEPGLVCTVMVADCLPVLLAAPDGRGVAALHAGWRGLCGAGSPTPGGVIDAGVSALCEATGCEPAELRAWLGPCIGPEAFEVSAAVLEGFGLAPGQHHPAFRPQGLRDGALRWLADLPALGRERLNGLGVQQVDGGRWCTVSQPSRFFSFRRDGVTGRQAACIWLRPR</sequence>
<dbReference type="InterPro" id="IPR038371">
    <property type="entry name" value="Cu_polyphenol_OxRdtase_sf"/>
</dbReference>
<dbReference type="CDD" id="cd16833">
    <property type="entry name" value="YfiH"/>
    <property type="match status" value="1"/>
</dbReference>
<dbReference type="NCBIfam" id="TIGR00726">
    <property type="entry name" value="peptidoglycan editing factor PgeF"/>
    <property type="match status" value="1"/>
</dbReference>
<dbReference type="EMBL" id="SIXI01000002">
    <property type="protein sequence ID" value="TBO33022.1"/>
    <property type="molecule type" value="Genomic_DNA"/>
</dbReference>
<evidence type="ECO:0000256" key="7">
    <source>
        <dbReference type="ARBA" id="ARBA00047989"/>
    </source>
</evidence>
<comment type="catalytic activity">
    <reaction evidence="7">
        <text>adenosine + H2O + H(+) = inosine + NH4(+)</text>
        <dbReference type="Rhea" id="RHEA:24408"/>
        <dbReference type="ChEBI" id="CHEBI:15377"/>
        <dbReference type="ChEBI" id="CHEBI:15378"/>
        <dbReference type="ChEBI" id="CHEBI:16335"/>
        <dbReference type="ChEBI" id="CHEBI:17596"/>
        <dbReference type="ChEBI" id="CHEBI:28938"/>
        <dbReference type="EC" id="3.5.4.4"/>
    </reaction>
    <physiologicalReaction direction="left-to-right" evidence="7">
        <dbReference type="Rhea" id="RHEA:24409"/>
    </physiologicalReaction>
</comment>
<comment type="caution">
    <text evidence="11">The sequence shown here is derived from an EMBL/GenBank/DDBJ whole genome shotgun (WGS) entry which is preliminary data.</text>
</comment>
<evidence type="ECO:0000313" key="11">
    <source>
        <dbReference type="EMBL" id="TBO33022.1"/>
    </source>
</evidence>
<comment type="catalytic activity">
    <reaction evidence="1">
        <text>inosine + phosphate = alpha-D-ribose 1-phosphate + hypoxanthine</text>
        <dbReference type="Rhea" id="RHEA:27646"/>
        <dbReference type="ChEBI" id="CHEBI:17368"/>
        <dbReference type="ChEBI" id="CHEBI:17596"/>
        <dbReference type="ChEBI" id="CHEBI:43474"/>
        <dbReference type="ChEBI" id="CHEBI:57720"/>
        <dbReference type="EC" id="2.4.2.1"/>
    </reaction>
    <physiologicalReaction direction="left-to-right" evidence="1">
        <dbReference type="Rhea" id="RHEA:27647"/>
    </physiologicalReaction>
</comment>
<evidence type="ECO:0000256" key="2">
    <source>
        <dbReference type="ARBA" id="ARBA00007353"/>
    </source>
</evidence>
<proteinExistence type="inferred from homology"/>